<evidence type="ECO:0000313" key="2">
    <source>
        <dbReference type="Proteomes" id="UP000042527"/>
    </source>
</evidence>
<reference evidence="2" key="1">
    <citation type="submission" date="2015-01" db="EMBL/GenBank/DDBJ databases">
        <authorList>
            <person name="Manzoor Shahid"/>
            <person name="Zubair Saima"/>
        </authorList>
    </citation>
    <scope>NUCLEOTIDE SEQUENCE [LARGE SCALE GENOMIC DNA]</scope>
    <source>
        <strain evidence="2">V1</strain>
    </source>
</reference>
<dbReference type="GO" id="GO:0016301">
    <property type="term" value="F:kinase activity"/>
    <property type="evidence" value="ECO:0007669"/>
    <property type="project" value="UniProtKB-KW"/>
</dbReference>
<proteinExistence type="predicted"/>
<dbReference type="AlphaFoldDB" id="A0A0B7H0E7"/>
<organism evidence="1 2">
    <name type="scientific">Treponema phagedenis</name>
    <dbReference type="NCBI Taxonomy" id="162"/>
    <lineage>
        <taxon>Bacteria</taxon>
        <taxon>Pseudomonadati</taxon>
        <taxon>Spirochaetota</taxon>
        <taxon>Spirochaetia</taxon>
        <taxon>Spirochaetales</taxon>
        <taxon>Treponemataceae</taxon>
        <taxon>Treponema</taxon>
    </lineage>
</organism>
<accession>A0A0B7H0E7</accession>
<keyword evidence="1" id="KW-0808">Transferase</keyword>
<keyword evidence="2" id="KW-1185">Reference proteome</keyword>
<dbReference type="Proteomes" id="UP000042527">
    <property type="component" value="Unassembled WGS sequence"/>
</dbReference>
<dbReference type="SUPFAM" id="SSF52540">
    <property type="entry name" value="P-loop containing nucleoside triphosphate hydrolases"/>
    <property type="match status" value="1"/>
</dbReference>
<keyword evidence="1" id="KW-0418">Kinase</keyword>
<sequence length="190" mass="22151">MKYIVIEGDNGTGKTTVANMFKNIGYKVISEDEDLIAYCVESKKLKPGSLERFEAFMRYNEMCCERSKKYENSLIVRSWVSTISASYADGQLSLDESLSRAQKLYKDFPVPDYVFRLECDYSERLRRINKRIEETNDRTDDVSKTRDEKYQLILSHIKGMFLGKWIDINTSNLNPSEVFEVIKTKLCEDN</sequence>
<dbReference type="RefSeq" id="WP_044634798.1">
    <property type="nucleotide sequence ID" value="NZ_CDNC01000025.1"/>
</dbReference>
<protein>
    <submittedName>
        <fullName evidence="1">Putative thymidylate kinase</fullName>
    </submittedName>
</protein>
<dbReference type="InterPro" id="IPR027417">
    <property type="entry name" value="P-loop_NTPase"/>
</dbReference>
<evidence type="ECO:0000313" key="1">
    <source>
        <dbReference type="EMBL" id="CEM62396.1"/>
    </source>
</evidence>
<gene>
    <name evidence="1" type="ORF">TPHV1_310025</name>
</gene>
<dbReference type="EMBL" id="CDNC01000025">
    <property type="protein sequence ID" value="CEM62396.1"/>
    <property type="molecule type" value="Genomic_DNA"/>
</dbReference>
<dbReference type="OrthoDB" id="9812943at2"/>
<dbReference type="Gene3D" id="3.40.50.300">
    <property type="entry name" value="P-loop containing nucleotide triphosphate hydrolases"/>
    <property type="match status" value="1"/>
</dbReference>
<name>A0A0B7H0E7_TREPH</name>